<feature type="compositionally biased region" description="Basic and acidic residues" evidence="11">
    <location>
        <begin position="88"/>
        <end position="97"/>
    </location>
</feature>
<organism evidence="13">
    <name type="scientific">Clastoptera arizonana</name>
    <name type="common">Arizona spittle bug</name>
    <dbReference type="NCBI Taxonomy" id="38151"/>
    <lineage>
        <taxon>Eukaryota</taxon>
        <taxon>Metazoa</taxon>
        <taxon>Ecdysozoa</taxon>
        <taxon>Arthropoda</taxon>
        <taxon>Hexapoda</taxon>
        <taxon>Insecta</taxon>
        <taxon>Pterygota</taxon>
        <taxon>Neoptera</taxon>
        <taxon>Paraneoptera</taxon>
        <taxon>Hemiptera</taxon>
        <taxon>Auchenorrhyncha</taxon>
        <taxon>Cercopoidea</taxon>
        <taxon>Clastopteridae</taxon>
        <taxon>Clastoptera</taxon>
    </lineage>
</organism>
<dbReference type="EMBL" id="GEDC01002460">
    <property type="protein sequence ID" value="JAS34838.1"/>
    <property type="molecule type" value="Transcribed_RNA"/>
</dbReference>
<dbReference type="InterPro" id="IPR036388">
    <property type="entry name" value="WH-like_DNA-bd_sf"/>
</dbReference>
<accession>A0A1B6CB01</accession>
<dbReference type="GO" id="GO:0044389">
    <property type="term" value="F:ubiquitin-like protein ligase binding"/>
    <property type="evidence" value="ECO:0007669"/>
    <property type="project" value="TreeGrafter"/>
</dbReference>
<feature type="transmembrane region" description="Helical" evidence="12">
    <location>
        <begin position="12"/>
        <end position="31"/>
    </location>
</feature>
<dbReference type="InterPro" id="IPR019153">
    <property type="entry name" value="DDRGK_dom-contain"/>
</dbReference>
<dbReference type="EMBL" id="GEDC01003585">
    <property type="protein sequence ID" value="JAS33713.1"/>
    <property type="molecule type" value="Transcribed_RNA"/>
</dbReference>
<dbReference type="FunFam" id="1.10.10.10:FF:000143">
    <property type="entry name" value="DDRGK domain-containing protein 1"/>
    <property type="match status" value="1"/>
</dbReference>
<evidence type="ECO:0000313" key="15">
    <source>
        <dbReference type="EMBL" id="JAS34838.1"/>
    </source>
</evidence>
<dbReference type="EMBL" id="GEDC01026694">
    <property type="protein sequence ID" value="JAS10604.1"/>
    <property type="molecule type" value="Transcribed_RNA"/>
</dbReference>
<sequence length="289" mass="33160">MDTSDAITSLPLLFALISGLVIIVLLGFLQYQRKSKEVEQKVRTGQPQPRRGEGQIPRRAVLARNARARLRNTGSQVEVDDSDDEGIPPEHDIDGKIGAKKRAKLEAKAEKKAQREVIEREREEKKKRQELAEEDRKKLEEKEKAEEEKQLEEEKKAKELKEKLEYEEYLKLKEGFSIDDEGFDDTEGEESKDNMFQEFLSFIKINKVVILEDLAAHFKLKTQVVIDRIQELQKEGHLTGVVDDRGKFIYISQEELEAVAKFVKQRGRVSLTELADSSNQLINLTPTAV</sequence>
<feature type="region of interest" description="Disordered" evidence="11">
    <location>
        <begin position="38"/>
        <end position="154"/>
    </location>
</feature>
<evidence type="ECO:0000313" key="14">
    <source>
        <dbReference type="EMBL" id="JAS33713.1"/>
    </source>
</evidence>
<comment type="function">
    <text evidence="9">Substrate adapter for ufmylation, the covalent attachment of the ubiquitin-like modifier UFM1 to substrate proteins. Required for ufmylation of Atg9; protects the nervous system during aging, possibly by stabilizing Atg9 and supporting its function.</text>
</comment>
<keyword evidence="4 12" id="KW-0812">Transmembrane</keyword>
<dbReference type="Gene3D" id="1.10.10.10">
    <property type="entry name" value="Winged helix-like DNA-binding domain superfamily/Winged helix DNA-binding domain"/>
    <property type="match status" value="1"/>
</dbReference>
<evidence type="ECO:0000256" key="5">
    <source>
        <dbReference type="ARBA" id="ARBA00022786"/>
    </source>
</evidence>
<evidence type="ECO:0000256" key="8">
    <source>
        <dbReference type="ARBA" id="ARBA00023136"/>
    </source>
</evidence>
<keyword evidence="8 12" id="KW-0472">Membrane</keyword>
<evidence type="ECO:0000256" key="2">
    <source>
        <dbReference type="ARBA" id="ARBA00009829"/>
    </source>
</evidence>
<dbReference type="InterPro" id="IPR036390">
    <property type="entry name" value="WH_DNA-bd_sf"/>
</dbReference>
<evidence type="ECO:0000256" key="3">
    <source>
        <dbReference type="ARBA" id="ARBA00018218"/>
    </source>
</evidence>
<evidence type="ECO:0000256" key="6">
    <source>
        <dbReference type="ARBA" id="ARBA00022824"/>
    </source>
</evidence>
<feature type="compositionally biased region" description="Basic and acidic residues" evidence="11">
    <location>
        <begin position="104"/>
        <end position="154"/>
    </location>
</feature>
<evidence type="ECO:0000256" key="11">
    <source>
        <dbReference type="SAM" id="MobiDB-lite"/>
    </source>
</evidence>
<dbReference type="PANTHER" id="PTHR48176:SF1">
    <property type="entry name" value="DDRGK DOMAIN-CONTAINING PROTEIN 1"/>
    <property type="match status" value="1"/>
</dbReference>
<gene>
    <name evidence="13" type="ORF">g.12104</name>
    <name evidence="14" type="ORF">g.12107</name>
    <name evidence="15" type="ORF">g.12109</name>
</gene>
<comment type="subcellular location">
    <subcellularLocation>
        <location evidence="1">Endoplasmic reticulum membrane</location>
        <topology evidence="1">Single-pass membrane protein</topology>
    </subcellularLocation>
</comment>
<name>A0A1B6CB01_9HEMI</name>
<dbReference type="AlphaFoldDB" id="A0A1B6CB01"/>
<dbReference type="SMART" id="SM01128">
    <property type="entry name" value="DDRGK"/>
    <property type="match status" value="1"/>
</dbReference>
<comment type="similarity">
    <text evidence="2">Belongs to the DDRGK1 family.</text>
</comment>
<evidence type="ECO:0000256" key="1">
    <source>
        <dbReference type="ARBA" id="ARBA00004389"/>
    </source>
</evidence>
<keyword evidence="6" id="KW-0256">Endoplasmic reticulum</keyword>
<keyword evidence="5" id="KW-0833">Ubl conjugation pathway</keyword>
<evidence type="ECO:0000256" key="9">
    <source>
        <dbReference type="ARBA" id="ARBA00049608"/>
    </source>
</evidence>
<dbReference type="PANTHER" id="PTHR48176">
    <property type="entry name" value="DDRGK DOMAIN-CONTAINING PROTEIN 1"/>
    <property type="match status" value="1"/>
</dbReference>
<protein>
    <recommendedName>
        <fullName evidence="3">DDRGK domain-containing protein 1</fullName>
    </recommendedName>
</protein>
<evidence type="ECO:0000313" key="13">
    <source>
        <dbReference type="EMBL" id="JAS10604.1"/>
    </source>
</evidence>
<dbReference type="Pfam" id="PF09756">
    <property type="entry name" value="DDRGK"/>
    <property type="match status" value="1"/>
</dbReference>
<dbReference type="GO" id="GO:0005789">
    <property type="term" value="C:endoplasmic reticulum membrane"/>
    <property type="evidence" value="ECO:0007669"/>
    <property type="project" value="UniProtKB-SubCell"/>
</dbReference>
<evidence type="ECO:0000256" key="4">
    <source>
        <dbReference type="ARBA" id="ARBA00022692"/>
    </source>
</evidence>
<keyword evidence="7 12" id="KW-1133">Transmembrane helix</keyword>
<reference evidence="13" key="1">
    <citation type="submission" date="2015-12" db="EMBL/GenBank/DDBJ databases">
        <title>De novo transcriptome assembly of four potential Pierce s Disease insect vectors from Arizona vineyards.</title>
        <authorList>
            <person name="Tassone E.E."/>
        </authorList>
    </citation>
    <scope>NUCLEOTIDE SEQUENCE</scope>
</reference>
<comment type="subunit">
    <text evidence="10">Interacts with Atg9; the interaction is transient.</text>
</comment>
<dbReference type="InterPro" id="IPR050899">
    <property type="entry name" value="DDRGK_domain-containing"/>
</dbReference>
<evidence type="ECO:0000256" key="10">
    <source>
        <dbReference type="ARBA" id="ARBA00049687"/>
    </source>
</evidence>
<evidence type="ECO:0000256" key="12">
    <source>
        <dbReference type="SAM" id="Phobius"/>
    </source>
</evidence>
<dbReference type="SUPFAM" id="SSF46785">
    <property type="entry name" value="Winged helix' DNA-binding domain"/>
    <property type="match status" value="1"/>
</dbReference>
<evidence type="ECO:0000256" key="7">
    <source>
        <dbReference type="ARBA" id="ARBA00022989"/>
    </source>
</evidence>
<feature type="compositionally biased region" description="Acidic residues" evidence="11">
    <location>
        <begin position="78"/>
        <end position="87"/>
    </location>
</feature>
<proteinExistence type="inferred from homology"/>